<feature type="non-terminal residue" evidence="1">
    <location>
        <position position="1"/>
    </location>
</feature>
<dbReference type="EMBL" id="CAJVPT010028079">
    <property type="protein sequence ID" value="CAG8686188.1"/>
    <property type="molecule type" value="Genomic_DNA"/>
</dbReference>
<proteinExistence type="predicted"/>
<gene>
    <name evidence="1" type="ORF">ACOLOM_LOCUS9560</name>
</gene>
<organism evidence="1 2">
    <name type="scientific">Acaulospora colombiana</name>
    <dbReference type="NCBI Taxonomy" id="27376"/>
    <lineage>
        <taxon>Eukaryota</taxon>
        <taxon>Fungi</taxon>
        <taxon>Fungi incertae sedis</taxon>
        <taxon>Mucoromycota</taxon>
        <taxon>Glomeromycotina</taxon>
        <taxon>Glomeromycetes</taxon>
        <taxon>Diversisporales</taxon>
        <taxon>Acaulosporaceae</taxon>
        <taxon>Acaulospora</taxon>
    </lineage>
</organism>
<sequence length="232" mass="25160">GHILGLGDRHLSNILMDAKTGEVIHIDLGVAFDQGKLLAIPELVPFRLTPDIVDGLGIAGTEGVFRRCCEEALRALREGSDTIKTVLEVFKYDPLHQWAVAPGKLRRIQDMDDDGNDIEGAKGLPSSEPQVQGADRAISSVAGKLDTSLSVEYTVNDLIVTARNPANLSRLFVGILVTDVVFDVSDMVFPRKEIRTLADMPLLRARGLRFRTDPVARSNISNGVTVAGIFCA</sequence>
<reference evidence="1" key="1">
    <citation type="submission" date="2021-06" db="EMBL/GenBank/DDBJ databases">
        <authorList>
            <person name="Kallberg Y."/>
            <person name="Tangrot J."/>
            <person name="Rosling A."/>
        </authorList>
    </citation>
    <scope>NUCLEOTIDE SEQUENCE</scope>
    <source>
        <strain evidence="1">CL356</strain>
    </source>
</reference>
<keyword evidence="2" id="KW-1185">Reference proteome</keyword>
<accession>A0ACA9P1Y1</accession>
<dbReference type="Proteomes" id="UP000789525">
    <property type="component" value="Unassembled WGS sequence"/>
</dbReference>
<name>A0ACA9P1Y1_9GLOM</name>
<protein>
    <submittedName>
        <fullName evidence="1">9650_t:CDS:1</fullName>
    </submittedName>
</protein>
<comment type="caution">
    <text evidence="1">The sequence shown here is derived from an EMBL/GenBank/DDBJ whole genome shotgun (WGS) entry which is preliminary data.</text>
</comment>
<evidence type="ECO:0000313" key="1">
    <source>
        <dbReference type="EMBL" id="CAG8686188.1"/>
    </source>
</evidence>
<evidence type="ECO:0000313" key="2">
    <source>
        <dbReference type="Proteomes" id="UP000789525"/>
    </source>
</evidence>